<name>A0A1P8WS70_9PLAN</name>
<proteinExistence type="predicted"/>
<accession>A0A1P8WS70</accession>
<reference evidence="1 2" key="1">
    <citation type="journal article" date="2016" name="Front. Microbiol.">
        <title>Fuerstia marisgermanicae gen. nov., sp. nov., an Unusual Member of the Phylum Planctomycetes from the German Wadden Sea.</title>
        <authorList>
            <person name="Kohn T."/>
            <person name="Heuer A."/>
            <person name="Jogler M."/>
            <person name="Vollmers J."/>
            <person name="Boedeker C."/>
            <person name="Bunk B."/>
            <person name="Rast P."/>
            <person name="Borchert D."/>
            <person name="Glockner I."/>
            <person name="Freese H.M."/>
            <person name="Klenk H.P."/>
            <person name="Overmann J."/>
            <person name="Kaster A.K."/>
            <person name="Rohde M."/>
            <person name="Wiegand S."/>
            <person name="Jogler C."/>
        </authorList>
    </citation>
    <scope>NUCLEOTIDE SEQUENCE [LARGE SCALE GENOMIC DNA]</scope>
    <source>
        <strain evidence="1 2">NH11</strain>
    </source>
</reference>
<gene>
    <name evidence="1" type="ORF">Fuma_06578</name>
</gene>
<keyword evidence="2" id="KW-1185">Reference proteome</keyword>
<protein>
    <submittedName>
        <fullName evidence="1">Uncharacterized protein</fullName>
    </submittedName>
</protein>
<dbReference type="EMBL" id="CP017641">
    <property type="protein sequence ID" value="APZ96904.1"/>
    <property type="molecule type" value="Genomic_DNA"/>
</dbReference>
<dbReference type="AlphaFoldDB" id="A0A1P8WS70"/>
<organism evidence="1 2">
    <name type="scientific">Fuerstiella marisgermanici</name>
    <dbReference type="NCBI Taxonomy" id="1891926"/>
    <lineage>
        <taxon>Bacteria</taxon>
        <taxon>Pseudomonadati</taxon>
        <taxon>Planctomycetota</taxon>
        <taxon>Planctomycetia</taxon>
        <taxon>Planctomycetales</taxon>
        <taxon>Planctomycetaceae</taxon>
        <taxon>Fuerstiella</taxon>
    </lineage>
</organism>
<evidence type="ECO:0000313" key="2">
    <source>
        <dbReference type="Proteomes" id="UP000187735"/>
    </source>
</evidence>
<dbReference type="STRING" id="1891926.Fuma_06578"/>
<dbReference type="KEGG" id="fmr:Fuma_06578"/>
<evidence type="ECO:0000313" key="1">
    <source>
        <dbReference type="EMBL" id="APZ96904.1"/>
    </source>
</evidence>
<dbReference type="Proteomes" id="UP000187735">
    <property type="component" value="Chromosome"/>
</dbReference>
<sequence>MEWYGAGSRINFIVSLRLLWRYPSHFNCGSSESSVRWQALHGLRIVTKLKIKFHPLFAS</sequence>